<dbReference type="AlphaFoldDB" id="A0AAQ3Q8B7"/>
<accession>A0AAQ3Q8B7</accession>
<sequence length="193" mass="22320">MQLKESKFILCQFDYLLYVSSLSTRAQIEKVVWCMLFHSFLTRGLLQMQSAQRSWTDKLQDIAELEKEKCSSITDKFMHQPESHQCLALLYARPYHLESAIASAGELPWKPMMQGHGASFHLPSQCIHYVKHYMLRGHTAVESTIDHIFTYINVITAAADGMDAWILDVTYLKSDLLQGHTLWVMQYKFLCPL</sequence>
<organism evidence="1 2">
    <name type="scientific">Canna indica</name>
    <name type="common">Indian-shot</name>
    <dbReference type="NCBI Taxonomy" id="4628"/>
    <lineage>
        <taxon>Eukaryota</taxon>
        <taxon>Viridiplantae</taxon>
        <taxon>Streptophyta</taxon>
        <taxon>Embryophyta</taxon>
        <taxon>Tracheophyta</taxon>
        <taxon>Spermatophyta</taxon>
        <taxon>Magnoliopsida</taxon>
        <taxon>Liliopsida</taxon>
        <taxon>Zingiberales</taxon>
        <taxon>Cannaceae</taxon>
        <taxon>Canna</taxon>
    </lineage>
</organism>
<keyword evidence="2" id="KW-1185">Reference proteome</keyword>
<proteinExistence type="predicted"/>
<name>A0AAQ3Q8B7_9LILI</name>
<evidence type="ECO:0000313" key="1">
    <source>
        <dbReference type="EMBL" id="WOL01439.1"/>
    </source>
</evidence>
<dbReference type="EMBL" id="CP136892">
    <property type="protein sequence ID" value="WOL01439.1"/>
    <property type="molecule type" value="Genomic_DNA"/>
</dbReference>
<evidence type="ECO:0000313" key="2">
    <source>
        <dbReference type="Proteomes" id="UP001327560"/>
    </source>
</evidence>
<protein>
    <submittedName>
        <fullName evidence="1">Plant acid phosphatase family protein, expressed</fullName>
    </submittedName>
</protein>
<gene>
    <name evidence="1" type="ORF">Cni_G10155</name>
</gene>
<dbReference type="Proteomes" id="UP001327560">
    <property type="component" value="Chromosome 3"/>
</dbReference>
<reference evidence="1 2" key="1">
    <citation type="submission" date="2023-10" db="EMBL/GenBank/DDBJ databases">
        <title>Chromosome-scale genome assembly provides insights into flower coloration mechanisms of Canna indica.</title>
        <authorList>
            <person name="Li C."/>
        </authorList>
    </citation>
    <scope>NUCLEOTIDE SEQUENCE [LARGE SCALE GENOMIC DNA]</scope>
    <source>
        <tissue evidence="1">Flower</tissue>
    </source>
</reference>